<dbReference type="EMBL" id="FWXR01000021">
    <property type="protein sequence ID" value="SMD04934.1"/>
    <property type="molecule type" value="Genomic_DNA"/>
</dbReference>
<reference evidence="3 4" key="1">
    <citation type="submission" date="2017-04" db="EMBL/GenBank/DDBJ databases">
        <authorList>
            <person name="Afonso C.L."/>
            <person name="Miller P.J."/>
            <person name="Scott M.A."/>
            <person name="Spackman E."/>
            <person name="Goraichik I."/>
            <person name="Dimitrov K.M."/>
            <person name="Suarez D.L."/>
            <person name="Swayne D.E."/>
        </authorList>
    </citation>
    <scope>NUCLEOTIDE SEQUENCE [LARGE SCALE GENOMIC DNA]</scope>
    <source>
        <strain evidence="3 4">CGMCC 1.10972</strain>
    </source>
</reference>
<dbReference type="SUPFAM" id="SSF52402">
    <property type="entry name" value="Adenine nucleotide alpha hydrolases-like"/>
    <property type="match status" value="1"/>
</dbReference>
<dbReference type="InterPro" id="IPR014729">
    <property type="entry name" value="Rossmann-like_a/b/a_fold"/>
</dbReference>
<organism evidence="3 4">
    <name type="scientific">Fulvimarina manganoxydans</name>
    <dbReference type="NCBI Taxonomy" id="937218"/>
    <lineage>
        <taxon>Bacteria</taxon>
        <taxon>Pseudomonadati</taxon>
        <taxon>Pseudomonadota</taxon>
        <taxon>Alphaproteobacteria</taxon>
        <taxon>Hyphomicrobiales</taxon>
        <taxon>Aurantimonadaceae</taxon>
        <taxon>Fulvimarina</taxon>
    </lineage>
</organism>
<name>A0A1W2E5C3_9HYPH</name>
<dbReference type="RefSeq" id="WP_084411955.1">
    <property type="nucleotide sequence ID" value="NZ_FWXR01000021.1"/>
</dbReference>
<dbReference type="AlphaFoldDB" id="A0A1W2E5C3"/>
<accession>A0A1W2E5C3</accession>
<evidence type="ECO:0000256" key="1">
    <source>
        <dbReference type="ARBA" id="ARBA00022982"/>
    </source>
</evidence>
<keyword evidence="4" id="KW-1185">Reference proteome</keyword>
<sequence>MSDTPSFTVAVCLSIGRHPVSGRPRMAPCDRQALEMAIASGHHVAAFHAGPGDEAVLRDYLGMGVGEISHLELGDGADILAALTEALAALDPALVLFGDVAEIGPSSGLLPYMVAKMLSRPILTSVTGFELRAGELAITQAAAGGRRRLRRGVPPAVLAVSRSAPAPRLSAYARARTGKIITHPATGETPAITMPELRPAKRQSARLRPGRNAEAATGRRLVEDVTAEDAAQEILEFLARAGFAKALPFADTQRAKNGNQNV</sequence>
<dbReference type="STRING" id="937218.SAMN06297251_12154"/>
<keyword evidence="1" id="KW-0813">Transport</keyword>
<dbReference type="InterPro" id="IPR014730">
    <property type="entry name" value="ETF_a/b_N"/>
</dbReference>
<dbReference type="SMART" id="SM00893">
    <property type="entry name" value="ETF"/>
    <property type="match status" value="1"/>
</dbReference>
<gene>
    <name evidence="3" type="ORF">SAMN06297251_12154</name>
</gene>
<dbReference type="Proteomes" id="UP000192656">
    <property type="component" value="Unassembled WGS sequence"/>
</dbReference>
<dbReference type="Gene3D" id="3.40.50.620">
    <property type="entry name" value="HUPs"/>
    <property type="match status" value="1"/>
</dbReference>
<feature type="domain" description="Electron transfer flavoprotein alpha/beta-subunit N-terminal" evidence="2">
    <location>
        <begin position="12"/>
        <end position="190"/>
    </location>
</feature>
<proteinExistence type="predicted"/>
<evidence type="ECO:0000259" key="2">
    <source>
        <dbReference type="SMART" id="SM00893"/>
    </source>
</evidence>
<protein>
    <submittedName>
        <fullName evidence="3">Electron transfer flavoprotein beta subunit</fullName>
    </submittedName>
</protein>
<dbReference type="OrthoDB" id="5598152at2"/>
<evidence type="ECO:0000313" key="4">
    <source>
        <dbReference type="Proteomes" id="UP000192656"/>
    </source>
</evidence>
<evidence type="ECO:0000313" key="3">
    <source>
        <dbReference type="EMBL" id="SMD04934.1"/>
    </source>
</evidence>
<keyword evidence="1" id="KW-0249">Electron transport</keyword>
<dbReference type="Pfam" id="PF01012">
    <property type="entry name" value="ETF"/>
    <property type="match status" value="1"/>
</dbReference>